<organism evidence="1 2">
    <name type="scientific">Vibrio phage 5 TSL-2019</name>
    <dbReference type="NCBI Taxonomy" id="2578086"/>
    <lineage>
        <taxon>Viruses</taxon>
        <taxon>Duplodnaviria</taxon>
        <taxon>Heunggongvirae</taxon>
        <taxon>Uroviricota</taxon>
        <taxon>Caudoviricetes</taxon>
        <taxon>Chimalliviridae</taxon>
        <taxon>Gorgonvirinae</taxon>
        <taxon>Aphroditevirus</taxon>
        <taxon>Aphroditevirus USC1</taxon>
    </lineage>
</organism>
<sequence>MTLMWMGLLVVVLVGAGIHALNTKYHGVGDFYYVTLRTEEAGRLVLNFECSDSNKSFSLVLISNGLENVLDEDLNTSSDSSTTYLSYDTGKHFYTGIMNQIQTCLYLSRGDRQLKERLLIVHDLIALIYRQQDTMRITDKGNFKVGYRAARCIKALGRIP</sequence>
<reference evidence="1 2" key="1">
    <citation type="submission" date="2019-01" db="EMBL/GenBank/DDBJ databases">
        <authorList>
            <person name="Le T.S."/>
            <person name="Kurtboke I."/>
        </authorList>
    </citation>
    <scope>NUCLEOTIDE SEQUENCE [LARGE SCALE GENOMIC DNA]</scope>
</reference>
<protein>
    <submittedName>
        <fullName evidence="1">Uncharacterized protein</fullName>
    </submittedName>
</protein>
<evidence type="ECO:0000313" key="1">
    <source>
        <dbReference type="EMBL" id="QCW23153.1"/>
    </source>
</evidence>
<evidence type="ECO:0000313" key="2">
    <source>
        <dbReference type="Proteomes" id="UP000316194"/>
    </source>
</evidence>
<dbReference type="Proteomes" id="UP000316194">
    <property type="component" value="Segment"/>
</dbReference>
<dbReference type="EMBL" id="MK358448">
    <property type="protein sequence ID" value="QCW23153.1"/>
    <property type="molecule type" value="Genomic_DNA"/>
</dbReference>
<accession>A0A513SPQ2</accession>
<name>A0A513SPQ2_9CAUD</name>
<proteinExistence type="predicted"/>